<dbReference type="GO" id="GO:0005634">
    <property type="term" value="C:nucleus"/>
    <property type="evidence" value="ECO:0007669"/>
    <property type="project" value="UniProtKB-SubCell"/>
</dbReference>
<feature type="region of interest" description="Disordered" evidence="13">
    <location>
        <begin position="799"/>
        <end position="848"/>
    </location>
</feature>
<keyword evidence="11" id="KW-0539">Nucleus</keyword>
<feature type="compositionally biased region" description="Low complexity" evidence="13">
    <location>
        <begin position="998"/>
        <end position="1014"/>
    </location>
</feature>
<dbReference type="PANTHER" id="PTHR24383">
    <property type="entry name" value="ZINC FINGER PROTEIN"/>
    <property type="match status" value="1"/>
</dbReference>
<evidence type="ECO:0000256" key="13">
    <source>
        <dbReference type="SAM" id="MobiDB-lite"/>
    </source>
</evidence>
<dbReference type="Gene3D" id="3.30.160.60">
    <property type="entry name" value="Classic Zinc Finger"/>
    <property type="match status" value="7"/>
</dbReference>
<feature type="compositionally biased region" description="Low complexity" evidence="13">
    <location>
        <begin position="421"/>
        <end position="432"/>
    </location>
</feature>
<comment type="function">
    <text evidence="1">May be involved in transcriptional regulation.</text>
</comment>
<feature type="compositionally biased region" description="Low complexity" evidence="13">
    <location>
        <begin position="626"/>
        <end position="635"/>
    </location>
</feature>
<feature type="domain" description="C2H2-type" evidence="14">
    <location>
        <begin position="1627"/>
        <end position="1654"/>
    </location>
</feature>
<feature type="domain" description="C2H2-type" evidence="14">
    <location>
        <begin position="1419"/>
        <end position="1446"/>
    </location>
</feature>
<keyword evidence="7" id="KW-0862">Zinc</keyword>
<feature type="region of interest" description="Disordered" evidence="13">
    <location>
        <begin position="1109"/>
        <end position="1162"/>
    </location>
</feature>
<dbReference type="PANTHER" id="PTHR24383:SF20">
    <property type="entry name" value="C2H2-TYPE DOMAIN-CONTAINING PROTEIN"/>
    <property type="match status" value="1"/>
</dbReference>
<dbReference type="InterPro" id="IPR036236">
    <property type="entry name" value="Znf_C2H2_sf"/>
</dbReference>
<dbReference type="InterPro" id="IPR013087">
    <property type="entry name" value="Znf_C2H2_type"/>
</dbReference>
<feature type="region of interest" description="Disordered" evidence="13">
    <location>
        <begin position="1326"/>
        <end position="1357"/>
    </location>
</feature>
<organism evidence="15 16">
    <name type="scientific">Culex pipiens pipiens</name>
    <name type="common">Northern house mosquito</name>
    <dbReference type="NCBI Taxonomy" id="38569"/>
    <lineage>
        <taxon>Eukaryota</taxon>
        <taxon>Metazoa</taxon>
        <taxon>Ecdysozoa</taxon>
        <taxon>Arthropoda</taxon>
        <taxon>Hexapoda</taxon>
        <taxon>Insecta</taxon>
        <taxon>Pterygota</taxon>
        <taxon>Neoptera</taxon>
        <taxon>Endopterygota</taxon>
        <taxon>Diptera</taxon>
        <taxon>Nematocera</taxon>
        <taxon>Culicoidea</taxon>
        <taxon>Culicidae</taxon>
        <taxon>Culicinae</taxon>
        <taxon>Culicini</taxon>
        <taxon>Culex</taxon>
        <taxon>Culex</taxon>
    </lineage>
</organism>
<evidence type="ECO:0000256" key="11">
    <source>
        <dbReference type="ARBA" id="ARBA00023242"/>
    </source>
</evidence>
<feature type="domain" description="C2H2-type" evidence="14">
    <location>
        <begin position="1655"/>
        <end position="1682"/>
    </location>
</feature>
<gene>
    <name evidence="15" type="ORF">pipiens_008143</name>
</gene>
<dbReference type="EMBL" id="JBEHCU010005519">
    <property type="protein sequence ID" value="KAL1399529.1"/>
    <property type="molecule type" value="Genomic_DNA"/>
</dbReference>
<feature type="compositionally biased region" description="Basic residues" evidence="13">
    <location>
        <begin position="1127"/>
        <end position="1136"/>
    </location>
</feature>
<feature type="compositionally biased region" description="Basic and acidic residues" evidence="13">
    <location>
        <begin position="813"/>
        <end position="834"/>
    </location>
</feature>
<keyword evidence="16" id="KW-1185">Reference proteome</keyword>
<protein>
    <recommendedName>
        <fullName evidence="14">C2H2-type domain-containing protein</fullName>
    </recommendedName>
</protein>
<evidence type="ECO:0000256" key="10">
    <source>
        <dbReference type="ARBA" id="ARBA00023163"/>
    </source>
</evidence>
<feature type="domain" description="C2H2-type" evidence="14">
    <location>
        <begin position="1231"/>
        <end position="1254"/>
    </location>
</feature>
<evidence type="ECO:0000313" key="16">
    <source>
        <dbReference type="Proteomes" id="UP001562425"/>
    </source>
</evidence>
<evidence type="ECO:0000256" key="4">
    <source>
        <dbReference type="ARBA" id="ARBA00022723"/>
    </source>
</evidence>
<evidence type="ECO:0000259" key="14">
    <source>
        <dbReference type="PROSITE" id="PS50157"/>
    </source>
</evidence>
<feature type="domain" description="C2H2-type" evidence="14">
    <location>
        <begin position="1569"/>
        <end position="1596"/>
    </location>
</feature>
<feature type="domain" description="C2H2-type" evidence="14">
    <location>
        <begin position="1599"/>
        <end position="1626"/>
    </location>
</feature>
<evidence type="ECO:0000256" key="12">
    <source>
        <dbReference type="PROSITE-ProRule" id="PRU00042"/>
    </source>
</evidence>
<evidence type="ECO:0000256" key="9">
    <source>
        <dbReference type="ARBA" id="ARBA00023125"/>
    </source>
</evidence>
<feature type="compositionally biased region" description="Pro residues" evidence="13">
    <location>
        <begin position="580"/>
        <end position="593"/>
    </location>
</feature>
<feature type="compositionally biased region" description="Low complexity" evidence="13">
    <location>
        <begin position="197"/>
        <end position="216"/>
    </location>
</feature>
<feature type="compositionally biased region" description="Polar residues" evidence="13">
    <location>
        <begin position="256"/>
        <end position="265"/>
    </location>
</feature>
<name>A0ABD1DJE8_CULPP</name>
<feature type="region of interest" description="Disordered" evidence="13">
    <location>
        <begin position="985"/>
        <end position="1055"/>
    </location>
</feature>
<evidence type="ECO:0000256" key="3">
    <source>
        <dbReference type="ARBA" id="ARBA00006991"/>
    </source>
</evidence>
<feature type="region of interest" description="Disordered" evidence="13">
    <location>
        <begin position="315"/>
        <end position="337"/>
    </location>
</feature>
<dbReference type="GO" id="GO:0008270">
    <property type="term" value="F:zinc ion binding"/>
    <property type="evidence" value="ECO:0007669"/>
    <property type="project" value="UniProtKB-KW"/>
</dbReference>
<evidence type="ECO:0000256" key="1">
    <source>
        <dbReference type="ARBA" id="ARBA00003767"/>
    </source>
</evidence>
<feature type="compositionally biased region" description="Low complexity" evidence="13">
    <location>
        <begin position="77"/>
        <end position="94"/>
    </location>
</feature>
<feature type="compositionally biased region" description="Pro residues" evidence="13">
    <location>
        <begin position="218"/>
        <end position="233"/>
    </location>
</feature>
<dbReference type="PROSITE" id="PS50157">
    <property type="entry name" value="ZINC_FINGER_C2H2_2"/>
    <property type="match status" value="10"/>
</dbReference>
<evidence type="ECO:0000256" key="5">
    <source>
        <dbReference type="ARBA" id="ARBA00022737"/>
    </source>
</evidence>
<feature type="domain" description="C2H2-type" evidence="14">
    <location>
        <begin position="1683"/>
        <end position="1710"/>
    </location>
</feature>
<feature type="compositionally biased region" description="Pro residues" evidence="13">
    <location>
        <begin position="245"/>
        <end position="255"/>
    </location>
</feature>
<evidence type="ECO:0000256" key="2">
    <source>
        <dbReference type="ARBA" id="ARBA00004123"/>
    </source>
</evidence>
<dbReference type="PROSITE" id="PS00028">
    <property type="entry name" value="ZINC_FINGER_C2H2_1"/>
    <property type="match status" value="10"/>
</dbReference>
<dbReference type="Pfam" id="PF00096">
    <property type="entry name" value="zf-C2H2"/>
    <property type="match status" value="5"/>
</dbReference>
<sequence>MGTIECPVCTLYLRADMSLEDHLETHPKEKVIQALVSMAMKPKAAAPPQAPAPQPQQLEVVRSRTPPNALMYHQQTGGSNSSSGGYEQFQQQQHQQPMMAAPAAITVVKASDMGGYPINNVMIVKSCSTKFVQQIPSGSSAANAAYASGPIDGRSIFIEPDRGGGPPSVRRQLAPGPSLYPPRYTNERYSGPPPPYSTAISSTISSGSQSSISGYQKAPPPPQAFYPNPPPPIVQSTPTIAHYYAPPPPPPPPPSTSRSNLQAQYTEKDDGNFVVTENPKKVVEYTENDEGDFMVIEKIIKSPPRIVQIVDEVEKEKDGCGEEEEEEEVEQREDSEYEMEIEEQYQVEEVQKGKVEEVEGEEEEEVEQQLGTIQIVENEDGTFDDNQQYGLKEMPKPMLIGGIGGSPKKSHKFSFIVEPTASSSGGSSAAGSPYTPRKKPTSGLKVLSNVKVTTDLSQGIKDIILNLNCKNKGVNVAGGSSGTSEAAGTSSGVGSLKTSLITGVVNNNCQNELIINNMPPIDLNDVNDIEIINDDEEELRPGEDEECYIGSMEVKAAEVAAPTTPTPSVITSVIRMTPHPSPVVAPPSPPPLPAKLETIDPEPEDPPKPSTSEVTITKPTPRKPTPQHQTPSTSTGSLFHKPPKKLTVKLKTPLPPAPPPTPPLIPQLKQEDHPMDAEQPSTSEDCKPPHAYFVPVEPTPPETKFCPVDERISPPPPTTLTLTECSSTETIAVTTTTTKIEDAMHAISSETIVYTQSSSPEATAEHHQASSPGPSGVVETTTTSVEYYNITIIDDEAAAAQSSKLEPELPEEGVVKPELEQDQKYEYEPEREPDSPGSSGSDEQQETKSCIKVEKMEVMESCAIATPVDESEKKILVAKVEPGSGPDDHKDFLEAGPSRTVTTTVTTEGEGSSSSSSSGGSSSSSSNSAVASSSQAVVVSSAGPTFLEYSAEYDDYVPVTSYGMPQEQIPLSWVQKFSPQYTPFDDQNSYMDLDQTDSKTNSNSVGGNSSATSSGGSGSRIETSMDRAPSAESLNIRTDEKMPAKGEISEQESNGDMELSWNRVSFFFFFSNNVPNILYPVHENIPIYPSSYDLSTAQECWNLSNRTSTVTGLNQDHHHQGLGQHGQQHHHHHHHQSSSSSSSHHHRQQHQQQPQQQHGHQHGISFQFASHDQPRHADEDDDDGLVDDKSKIHLEYGGDGAAGASGSGTNNYLGASSSGDHHKLVAKVRTYRCTECPKSFALLKQRRAHMQAEHHEVVVDSKLNVLATAASAVASATVTSGAFFSNPGEGSSGTAASGATATLLSKKIKIEPQPVLMSYSSLKQELEQKQEGGSGGGLDVAGPSTSGMGSSGGLGASGGEVRRKRTYVCGTCKTEFDRFKLFNAHLMTHPAECYTCGRSFKHWPNFALHIKRHLGIKDHQCRLCGKKFVIKQKLIEHMRVHTGKAPIKCPDCDQHFRRFSNLAQHRNRHHLNKVPSKKDFVCHCGEVFQSKAKMEWHKEIHENKPKSCPFCREKFIHKNSLTRHIRLSHTEKYVKLETATEMCTICNQPYIKTSMKRHMETHTDERLAYSCTICNKLFSTNWNLKQHKWTHANPTLKPFQCNLCSSGFVREADYITHMNAHKSIRPYTCNHCGCQFIRKYNWIRHTREHETEKNYTCEICNRKFHRKYYLTEHKRIHTGERPFSCNICGKTSSTKTNHNKHIKIHHARDPLTAEG</sequence>
<feature type="region of interest" description="Disordered" evidence="13">
    <location>
        <begin position="580"/>
        <end position="688"/>
    </location>
</feature>
<evidence type="ECO:0000313" key="15">
    <source>
        <dbReference type="EMBL" id="KAL1399529.1"/>
    </source>
</evidence>
<comment type="similarity">
    <text evidence="3">Belongs to the krueppel C2H2-type zinc-finger protein family.</text>
</comment>
<keyword evidence="4" id="KW-0479">Metal-binding</keyword>
<feature type="compositionally biased region" description="Pro residues" evidence="13">
    <location>
        <begin position="653"/>
        <end position="665"/>
    </location>
</feature>
<evidence type="ECO:0000256" key="6">
    <source>
        <dbReference type="ARBA" id="ARBA00022771"/>
    </source>
</evidence>
<feature type="domain" description="C2H2-type" evidence="14">
    <location>
        <begin position="1506"/>
        <end position="1534"/>
    </location>
</feature>
<accession>A0ABD1DJE8</accession>
<feature type="region of interest" description="Disordered" evidence="13">
    <location>
        <begin position="156"/>
        <end position="270"/>
    </location>
</feature>
<dbReference type="FunFam" id="3.30.160.60:FF:000060">
    <property type="entry name" value="zinc finger protein 436"/>
    <property type="match status" value="1"/>
</dbReference>
<dbReference type="SUPFAM" id="SSF57667">
    <property type="entry name" value="beta-beta-alpha zinc fingers"/>
    <property type="match status" value="6"/>
</dbReference>
<dbReference type="FunFam" id="3.30.160.60:FF:000446">
    <property type="entry name" value="Zinc finger protein"/>
    <property type="match status" value="1"/>
</dbReference>
<feature type="compositionally biased region" description="Basic and acidic residues" evidence="13">
    <location>
        <begin position="1037"/>
        <end position="1048"/>
    </location>
</feature>
<dbReference type="SMART" id="SM00355">
    <property type="entry name" value="ZnF_C2H2"/>
    <property type="match status" value="14"/>
</dbReference>
<dbReference type="FunFam" id="3.30.160.60:FF:000145">
    <property type="entry name" value="Zinc finger protein 574"/>
    <property type="match status" value="1"/>
</dbReference>
<feature type="compositionally biased region" description="Low complexity" evidence="13">
    <location>
        <begin position="900"/>
        <end position="937"/>
    </location>
</feature>
<keyword evidence="10" id="KW-0804">Transcription</keyword>
<proteinExistence type="inferred from homology"/>
<comment type="subcellular location">
    <subcellularLocation>
        <location evidence="2">Nucleus</location>
    </subcellularLocation>
</comment>
<feature type="domain" description="C2H2-type" evidence="14">
    <location>
        <begin position="1447"/>
        <end position="1475"/>
    </location>
</feature>
<keyword evidence="8" id="KW-0805">Transcription regulation</keyword>
<dbReference type="GO" id="GO:0003677">
    <property type="term" value="F:DNA binding"/>
    <property type="evidence" value="ECO:0007669"/>
    <property type="project" value="UniProtKB-KW"/>
</dbReference>
<feature type="region of interest" description="Disordered" evidence="13">
    <location>
        <begin position="75"/>
        <end position="94"/>
    </location>
</feature>
<feature type="region of interest" description="Disordered" evidence="13">
    <location>
        <begin position="753"/>
        <end position="779"/>
    </location>
</feature>
<keyword evidence="9" id="KW-0238">DNA-binding</keyword>
<feature type="region of interest" description="Disordered" evidence="13">
    <location>
        <begin position="420"/>
        <end position="442"/>
    </location>
</feature>
<dbReference type="Proteomes" id="UP001562425">
    <property type="component" value="Unassembled WGS sequence"/>
</dbReference>
<feature type="compositionally biased region" description="Acidic residues" evidence="13">
    <location>
        <begin position="321"/>
        <end position="337"/>
    </location>
</feature>
<evidence type="ECO:0000256" key="7">
    <source>
        <dbReference type="ARBA" id="ARBA00022833"/>
    </source>
</evidence>
<keyword evidence="5" id="KW-0677">Repeat</keyword>
<evidence type="ECO:0000256" key="8">
    <source>
        <dbReference type="ARBA" id="ARBA00023015"/>
    </source>
</evidence>
<comment type="caution">
    <text evidence="15">The sequence shown here is derived from an EMBL/GenBank/DDBJ whole genome shotgun (WGS) entry which is preliminary data.</text>
</comment>
<reference evidence="15 16" key="1">
    <citation type="submission" date="2024-05" db="EMBL/GenBank/DDBJ databases">
        <title>Culex pipiens pipiens assembly and annotation.</title>
        <authorList>
            <person name="Alout H."/>
            <person name="Durand T."/>
        </authorList>
    </citation>
    <scope>NUCLEOTIDE SEQUENCE [LARGE SCALE GENOMIC DNA]</scope>
    <source>
        <strain evidence="15">HA-2024</strain>
        <tissue evidence="15">Whole body</tissue>
    </source>
</reference>
<keyword evidence="6 12" id="KW-0863">Zinc-finger</keyword>
<feature type="domain" description="C2H2-type" evidence="14">
    <location>
        <begin position="1391"/>
        <end position="1418"/>
    </location>
</feature>
<feature type="region of interest" description="Disordered" evidence="13">
    <location>
        <begin position="880"/>
        <end position="937"/>
    </location>
</feature>